<name>A0ABW5NYB0_9FLAO</name>
<evidence type="ECO:0000313" key="1">
    <source>
        <dbReference type="EMBL" id="MFD2603068.1"/>
    </source>
</evidence>
<organism evidence="1 2">
    <name type="scientific">Flavobacterium suzhouense</name>
    <dbReference type="NCBI Taxonomy" id="1529638"/>
    <lineage>
        <taxon>Bacteria</taxon>
        <taxon>Pseudomonadati</taxon>
        <taxon>Bacteroidota</taxon>
        <taxon>Flavobacteriia</taxon>
        <taxon>Flavobacteriales</taxon>
        <taxon>Flavobacteriaceae</taxon>
        <taxon>Flavobacterium</taxon>
    </lineage>
</organism>
<accession>A0ABW5NYB0</accession>
<keyword evidence="2" id="KW-1185">Reference proteome</keyword>
<gene>
    <name evidence="1" type="ORF">ACFSR3_13465</name>
</gene>
<reference evidence="2" key="1">
    <citation type="journal article" date="2019" name="Int. J. Syst. Evol. Microbiol.">
        <title>The Global Catalogue of Microorganisms (GCM) 10K type strain sequencing project: providing services to taxonomists for standard genome sequencing and annotation.</title>
        <authorList>
            <consortium name="The Broad Institute Genomics Platform"/>
            <consortium name="The Broad Institute Genome Sequencing Center for Infectious Disease"/>
            <person name="Wu L."/>
            <person name="Ma J."/>
        </authorList>
    </citation>
    <scope>NUCLEOTIDE SEQUENCE [LARGE SCALE GENOMIC DNA]</scope>
    <source>
        <strain evidence="2">KCTC 42107</strain>
    </source>
</reference>
<protein>
    <submittedName>
        <fullName evidence="1">Uncharacterized protein</fullName>
    </submittedName>
</protein>
<dbReference type="Proteomes" id="UP001597480">
    <property type="component" value="Unassembled WGS sequence"/>
</dbReference>
<comment type="caution">
    <text evidence="1">The sequence shown here is derived from an EMBL/GenBank/DDBJ whole genome shotgun (WGS) entry which is preliminary data.</text>
</comment>
<evidence type="ECO:0000313" key="2">
    <source>
        <dbReference type="Proteomes" id="UP001597480"/>
    </source>
</evidence>
<dbReference type="RefSeq" id="WP_379821667.1">
    <property type="nucleotide sequence ID" value="NZ_JBHUMD010000027.1"/>
</dbReference>
<sequence>MKVVKEAIYTSIFGSTTFHNPEITPFYEIEGINSVDRLSTQST</sequence>
<proteinExistence type="predicted"/>
<dbReference type="EMBL" id="JBHUMD010000027">
    <property type="protein sequence ID" value="MFD2603068.1"/>
    <property type="molecule type" value="Genomic_DNA"/>
</dbReference>